<organism evidence="2 3">
    <name type="scientific">Methylomirabilis oxygeniifera</name>
    <dbReference type="NCBI Taxonomy" id="671143"/>
    <lineage>
        <taxon>Bacteria</taxon>
        <taxon>Candidatus Methylomirabilota</taxon>
        <taxon>Candidatus Methylomirabilia</taxon>
        <taxon>Candidatus Methylomirabilales</taxon>
        <taxon>Candidatus Methylomirabilaceae</taxon>
        <taxon>Candidatus Methylomirabilis</taxon>
    </lineage>
</organism>
<sequence>MATYDLVIRNADLIDGTGTPARRADLAVVGDRIAEIGRIAPSMGYRVIEATGLTLSPGFVDIHSHSDYHLLLQPTADSAVRQGVTLEIGGNCGYAAAPIWGPWLEERTATYRDLYGLDHAWHGVADYFTRLEATGISENFGLLIGHNTLRGSAMGGANRPPSPQELNAMRDGARQGMADGALGLSTGLVYAPACFSRPGELATIAAAVREFGGILTCHMRSEGDGLIEAIEEIIGVAEMAKIPLQISHLKTSGERNWPKLAVGFRLIEDAQARGLDISCDRYPYTASNTGLQAVLPDWALEGGQQDRIERLNNAAARARIVQELTAHYPRDYWSRLMISEVTQREHRQYEGLRISEAARRAEKEPIDFVIELLLTERMQVDAIFFTMCENNLNAILLKPYTMIGSDSGCRSHEGPLSQGRPHPRTFGTFPRVLSHFVRERQVLDLPTAVRKMTWDPCRKLGLLDRGRLQPGRMADLVLFDATIVSDRATYEAPIQYPIGIHHVFVNGVPVIEAGEHTGARPGHIVRKSPPTPL</sequence>
<dbReference type="InterPro" id="IPR023100">
    <property type="entry name" value="D-aminoacylase_insert_dom_sf"/>
</dbReference>
<dbReference type="Proteomes" id="UP000006898">
    <property type="component" value="Chromosome"/>
</dbReference>
<protein>
    <submittedName>
        <fullName evidence="2">Silmilar to D-aminoacylase</fullName>
        <ecNumber evidence="2">3.5.1.81</ecNumber>
    </submittedName>
</protein>
<proteinExistence type="predicted"/>
<dbReference type="PATRIC" id="fig|671143.5.peg.1285"/>
<keyword evidence="2" id="KW-0378">Hydrolase</keyword>
<dbReference type="InterPro" id="IPR032466">
    <property type="entry name" value="Metal_Hydrolase"/>
</dbReference>
<reference evidence="2 3" key="1">
    <citation type="journal article" date="2010" name="Nature">
        <title>Nitrite-driven anaerobic methane oxidation by oxygenic bacteria.</title>
        <authorList>
            <person name="Ettwig K.F."/>
            <person name="Butler M.K."/>
            <person name="Le Paslier D."/>
            <person name="Pelletier E."/>
            <person name="Mangenot S."/>
            <person name="Kuypers M.M.M."/>
            <person name="Schreiber F."/>
            <person name="Dutilh B.E."/>
            <person name="Zedelius J."/>
            <person name="de Beer D."/>
            <person name="Gloerich J."/>
            <person name="Wessels H.J.C.T."/>
            <person name="van Allen T."/>
            <person name="Luesken F."/>
            <person name="Wu M."/>
            <person name="van de Pas-Schoonen K.T."/>
            <person name="Op den Camp H.J.M."/>
            <person name="Janssen-Megens E.M."/>
            <person name="Francoijs K-J."/>
            <person name="Stunnenberg H."/>
            <person name="Weissenbach J."/>
            <person name="Jetten M.S.M."/>
            <person name="Strous M."/>
        </authorList>
    </citation>
    <scope>NUCLEOTIDE SEQUENCE [LARGE SCALE GENOMIC DNA]</scope>
</reference>
<dbReference type="HOGENOM" id="CLU_016107_2_1_0"/>
<evidence type="ECO:0000313" key="2">
    <source>
        <dbReference type="EMBL" id="CBE68523.1"/>
    </source>
</evidence>
<accession>D5MFJ2</accession>
<dbReference type="InterPro" id="IPR011059">
    <property type="entry name" value="Metal-dep_hydrolase_composite"/>
</dbReference>
<dbReference type="KEGG" id="mox:DAMO_1463"/>
<dbReference type="SUPFAM" id="SSF51338">
    <property type="entry name" value="Composite domain of metallo-dependent hydrolases"/>
    <property type="match status" value="1"/>
</dbReference>
<dbReference type="InterPro" id="IPR050378">
    <property type="entry name" value="Metallo-dep_Hydrolases_sf"/>
</dbReference>
<gene>
    <name evidence="2" type="primary">dan</name>
    <name evidence="2" type="ORF">DAMO_1463</name>
</gene>
<dbReference type="GO" id="GO:0047420">
    <property type="term" value="F:N-acyl-D-amino-acid deacylase activity"/>
    <property type="evidence" value="ECO:0007669"/>
    <property type="project" value="UniProtKB-EC"/>
</dbReference>
<dbReference type="CDD" id="cd01297">
    <property type="entry name" value="D-aminoacylase"/>
    <property type="match status" value="1"/>
</dbReference>
<dbReference type="STRING" id="671143.DAMO_1463"/>
<name>D5MFJ2_METO1</name>
<dbReference type="Gene3D" id="3.20.20.140">
    <property type="entry name" value="Metal-dependent hydrolases"/>
    <property type="match status" value="1"/>
</dbReference>
<dbReference type="PANTHER" id="PTHR11647">
    <property type="entry name" value="HYDRANTOINASE/DIHYDROPYRIMIDINASE FAMILY MEMBER"/>
    <property type="match status" value="1"/>
</dbReference>
<feature type="domain" description="Amidohydrolase 3" evidence="1">
    <location>
        <begin position="46"/>
        <end position="510"/>
    </location>
</feature>
<dbReference type="PANTHER" id="PTHR11647:SF1">
    <property type="entry name" value="COLLAPSIN RESPONSE MEDIATOR PROTEIN"/>
    <property type="match status" value="1"/>
</dbReference>
<dbReference type="Gene3D" id="3.30.1490.130">
    <property type="entry name" value="D-aminoacylase. Domain 3"/>
    <property type="match status" value="1"/>
</dbReference>
<dbReference type="InterPro" id="IPR013108">
    <property type="entry name" value="Amidohydro_3"/>
</dbReference>
<dbReference type="Pfam" id="PF07969">
    <property type="entry name" value="Amidohydro_3"/>
    <property type="match status" value="1"/>
</dbReference>
<evidence type="ECO:0000313" key="3">
    <source>
        <dbReference type="Proteomes" id="UP000006898"/>
    </source>
</evidence>
<dbReference type="eggNOG" id="COG3653">
    <property type="taxonomic scope" value="Bacteria"/>
</dbReference>
<dbReference type="AlphaFoldDB" id="D5MFJ2"/>
<dbReference type="SUPFAM" id="SSF51556">
    <property type="entry name" value="Metallo-dependent hydrolases"/>
    <property type="match status" value="1"/>
</dbReference>
<dbReference type="Gene3D" id="2.30.40.10">
    <property type="entry name" value="Urease, subunit C, domain 1"/>
    <property type="match status" value="1"/>
</dbReference>
<dbReference type="EMBL" id="FP565575">
    <property type="protein sequence ID" value="CBE68523.1"/>
    <property type="molecule type" value="Genomic_DNA"/>
</dbReference>
<dbReference type="EC" id="3.5.1.81" evidence="2"/>
<evidence type="ECO:0000259" key="1">
    <source>
        <dbReference type="Pfam" id="PF07969"/>
    </source>
</evidence>